<reference evidence="6 7" key="1">
    <citation type="submission" date="2024-04" db="EMBL/GenBank/DDBJ databases">
        <title>Draft genome sequence of Pseudoxanthomonas putridarboris WD12.</title>
        <authorList>
            <person name="Oh J."/>
        </authorList>
    </citation>
    <scope>NUCLEOTIDE SEQUENCE [LARGE SCALE GENOMIC DNA]</scope>
    <source>
        <strain evidence="6 7">WD12</strain>
    </source>
</reference>
<dbReference type="SUPFAM" id="SSF161084">
    <property type="entry name" value="MAPEG domain-like"/>
    <property type="match status" value="1"/>
</dbReference>
<evidence type="ECO:0000256" key="3">
    <source>
        <dbReference type="ARBA" id="ARBA00022989"/>
    </source>
</evidence>
<comment type="subcellular location">
    <subcellularLocation>
        <location evidence="1">Membrane</location>
    </subcellularLocation>
</comment>
<dbReference type="Proteomes" id="UP001459204">
    <property type="component" value="Unassembled WGS sequence"/>
</dbReference>
<evidence type="ECO:0000256" key="1">
    <source>
        <dbReference type="ARBA" id="ARBA00004370"/>
    </source>
</evidence>
<dbReference type="PANTHER" id="PTHR35371">
    <property type="entry name" value="INNER MEMBRANE PROTEIN"/>
    <property type="match status" value="1"/>
</dbReference>
<evidence type="ECO:0000313" key="6">
    <source>
        <dbReference type="EMBL" id="MEL1265138.1"/>
    </source>
</evidence>
<feature type="transmembrane region" description="Helical" evidence="5">
    <location>
        <begin position="60"/>
        <end position="77"/>
    </location>
</feature>
<keyword evidence="2 5" id="KW-0812">Transmembrane</keyword>
<keyword evidence="4 5" id="KW-0472">Membrane</keyword>
<dbReference type="Pfam" id="PF01124">
    <property type="entry name" value="MAPEG"/>
    <property type="match status" value="1"/>
</dbReference>
<comment type="caution">
    <text evidence="6">The sequence shown here is derived from an EMBL/GenBank/DDBJ whole genome shotgun (WGS) entry which is preliminary data.</text>
</comment>
<dbReference type="InterPro" id="IPR023352">
    <property type="entry name" value="MAPEG-like_dom_sf"/>
</dbReference>
<accession>A0ABU9J1M3</accession>
<dbReference type="InterPro" id="IPR001129">
    <property type="entry name" value="Membr-assoc_MAPEG"/>
</dbReference>
<dbReference type="RefSeq" id="WP_341726309.1">
    <property type="nucleotide sequence ID" value="NZ_JBBWWT010000005.1"/>
</dbReference>
<name>A0ABU9J1M3_9GAMM</name>
<proteinExistence type="predicted"/>
<dbReference type="EMBL" id="JBBWWT010000005">
    <property type="protein sequence ID" value="MEL1265138.1"/>
    <property type="molecule type" value="Genomic_DNA"/>
</dbReference>
<keyword evidence="7" id="KW-1185">Reference proteome</keyword>
<organism evidence="6 7">
    <name type="scientific">Pseudoxanthomonas putridarboris</name>
    <dbReference type="NCBI Taxonomy" id="752605"/>
    <lineage>
        <taxon>Bacteria</taxon>
        <taxon>Pseudomonadati</taxon>
        <taxon>Pseudomonadota</taxon>
        <taxon>Gammaproteobacteria</taxon>
        <taxon>Lysobacterales</taxon>
        <taxon>Lysobacteraceae</taxon>
        <taxon>Pseudoxanthomonas</taxon>
    </lineage>
</organism>
<gene>
    <name evidence="6" type="ORF">AAD027_12295</name>
</gene>
<dbReference type="Gene3D" id="1.20.120.550">
    <property type="entry name" value="Membrane associated eicosanoid/glutathione metabolism-like domain"/>
    <property type="match status" value="1"/>
</dbReference>
<sequence length="129" mass="14081">MPIELKMLAWSIALGLLHVLVGAALATRQRGLKWNVGARDAVLPPLQGVAARVDRALRNFLETFPFFVAAALAVALLERGDAATALAAQAYFWARLVYVPLYAAGIPYLRTLAWAVSLWGILQLLWALL</sequence>
<evidence type="ECO:0000256" key="4">
    <source>
        <dbReference type="ARBA" id="ARBA00023136"/>
    </source>
</evidence>
<protein>
    <submittedName>
        <fullName evidence="6">MAPEG family protein</fullName>
    </submittedName>
</protein>
<keyword evidence="3 5" id="KW-1133">Transmembrane helix</keyword>
<evidence type="ECO:0000256" key="5">
    <source>
        <dbReference type="SAM" id="Phobius"/>
    </source>
</evidence>
<evidence type="ECO:0000313" key="7">
    <source>
        <dbReference type="Proteomes" id="UP001459204"/>
    </source>
</evidence>
<evidence type="ECO:0000256" key="2">
    <source>
        <dbReference type="ARBA" id="ARBA00022692"/>
    </source>
</evidence>
<dbReference type="PANTHER" id="PTHR35371:SF1">
    <property type="entry name" value="BLR7753 PROTEIN"/>
    <property type="match status" value="1"/>
</dbReference>